<comment type="subcellular location">
    <subcellularLocation>
        <location evidence="2">Endosome membrane</location>
        <topology evidence="2">Peripheral membrane protein</topology>
    </subcellularLocation>
    <subcellularLocation>
        <location evidence="1">Late endosome membrane</location>
    </subcellularLocation>
    <subcellularLocation>
        <location evidence="3">Lysosome membrane</location>
        <topology evidence="3">Peripheral membrane protein</topology>
        <orientation evidence="3">Cytoplasmic side</orientation>
    </subcellularLocation>
</comment>
<evidence type="ECO:0000256" key="5">
    <source>
        <dbReference type="ARBA" id="ARBA00022723"/>
    </source>
</evidence>
<comment type="similarity">
    <text evidence="4">Belongs to the CDIP1/LITAF family.</text>
</comment>
<proteinExistence type="inferred from homology"/>
<evidence type="ECO:0000256" key="8">
    <source>
        <dbReference type="SAM" id="MobiDB-lite"/>
    </source>
</evidence>
<dbReference type="InterPro" id="IPR006629">
    <property type="entry name" value="LITAF"/>
</dbReference>
<keyword evidence="11" id="KW-1185">Reference proteome</keyword>
<gene>
    <name evidence="10" type="ORF">PUN28_012306</name>
</gene>
<feature type="compositionally biased region" description="Pro residues" evidence="8">
    <location>
        <begin position="14"/>
        <end position="37"/>
    </location>
</feature>
<evidence type="ECO:0000256" key="2">
    <source>
        <dbReference type="ARBA" id="ARBA00004481"/>
    </source>
</evidence>
<dbReference type="SMART" id="SM00714">
    <property type="entry name" value="LITAF"/>
    <property type="match status" value="1"/>
</dbReference>
<dbReference type="GO" id="GO:0008270">
    <property type="term" value="F:zinc ion binding"/>
    <property type="evidence" value="ECO:0007669"/>
    <property type="project" value="TreeGrafter"/>
</dbReference>
<dbReference type="PANTHER" id="PTHR23292:SF14">
    <property type="entry name" value="FI16615P1-RELATED"/>
    <property type="match status" value="1"/>
</dbReference>
<dbReference type="Proteomes" id="UP001430953">
    <property type="component" value="Unassembled WGS sequence"/>
</dbReference>
<reference evidence="10 11" key="1">
    <citation type="submission" date="2023-03" db="EMBL/GenBank/DDBJ databases">
        <title>High recombination rates correlate with genetic variation in Cardiocondyla obscurior ants.</title>
        <authorList>
            <person name="Errbii M."/>
        </authorList>
    </citation>
    <scope>NUCLEOTIDE SEQUENCE [LARGE SCALE GENOMIC DNA]</scope>
    <source>
        <strain evidence="10">Alpha-2009</strain>
        <tissue evidence="10">Whole body</tissue>
    </source>
</reference>
<keyword evidence="5" id="KW-0479">Metal-binding</keyword>
<evidence type="ECO:0000256" key="1">
    <source>
        <dbReference type="ARBA" id="ARBA00004414"/>
    </source>
</evidence>
<feature type="domain" description="LITAF" evidence="9">
    <location>
        <begin position="38"/>
        <end position="121"/>
    </location>
</feature>
<evidence type="ECO:0000259" key="9">
    <source>
        <dbReference type="PROSITE" id="PS51837"/>
    </source>
</evidence>
<dbReference type="PROSITE" id="PS51837">
    <property type="entry name" value="LITAF"/>
    <property type="match status" value="1"/>
</dbReference>
<feature type="compositionally biased region" description="Low complexity" evidence="8">
    <location>
        <begin position="1"/>
        <end position="13"/>
    </location>
</feature>
<evidence type="ECO:0000313" key="11">
    <source>
        <dbReference type="Proteomes" id="UP001430953"/>
    </source>
</evidence>
<sequence length="121" mass="13455">MEKMEPPSYTSQPYPNPQPPMYPHPQPPPSMPQPSMPSPTVHVITATAFGKESQHLICPHCHANITTRVESAANTKTHLMALCLFLFLCWCFTPCPYCMDSCLVQKHYCPACGSFLGESTN</sequence>
<dbReference type="AlphaFoldDB" id="A0AAW2FAM9"/>
<dbReference type="GO" id="GO:0005765">
    <property type="term" value="C:lysosomal membrane"/>
    <property type="evidence" value="ECO:0007669"/>
    <property type="project" value="UniProtKB-SubCell"/>
</dbReference>
<keyword evidence="6" id="KW-0862">Zinc</keyword>
<evidence type="ECO:0000256" key="3">
    <source>
        <dbReference type="ARBA" id="ARBA00004630"/>
    </source>
</evidence>
<dbReference type="EMBL" id="JADYXP020000012">
    <property type="protein sequence ID" value="KAL0112963.1"/>
    <property type="molecule type" value="Genomic_DNA"/>
</dbReference>
<dbReference type="Pfam" id="PF10601">
    <property type="entry name" value="zf-LITAF-like"/>
    <property type="match status" value="1"/>
</dbReference>
<evidence type="ECO:0000256" key="7">
    <source>
        <dbReference type="ARBA" id="ARBA00023136"/>
    </source>
</evidence>
<evidence type="ECO:0000313" key="10">
    <source>
        <dbReference type="EMBL" id="KAL0112963.1"/>
    </source>
</evidence>
<dbReference type="GO" id="GO:0031902">
    <property type="term" value="C:late endosome membrane"/>
    <property type="evidence" value="ECO:0007669"/>
    <property type="project" value="UniProtKB-SubCell"/>
</dbReference>
<accession>A0AAW2FAM9</accession>
<evidence type="ECO:0000256" key="4">
    <source>
        <dbReference type="ARBA" id="ARBA00005975"/>
    </source>
</evidence>
<feature type="region of interest" description="Disordered" evidence="8">
    <location>
        <begin position="1"/>
        <end position="39"/>
    </location>
</feature>
<evidence type="ECO:0000256" key="6">
    <source>
        <dbReference type="ARBA" id="ARBA00022833"/>
    </source>
</evidence>
<comment type="caution">
    <text evidence="10">The sequence shown here is derived from an EMBL/GenBank/DDBJ whole genome shotgun (WGS) entry which is preliminary data.</text>
</comment>
<keyword evidence="7" id="KW-0472">Membrane</keyword>
<dbReference type="InterPro" id="IPR037519">
    <property type="entry name" value="LITAF_fam"/>
</dbReference>
<protein>
    <recommendedName>
        <fullName evidence="9">LITAF domain-containing protein</fullName>
    </recommendedName>
</protein>
<organism evidence="10 11">
    <name type="scientific">Cardiocondyla obscurior</name>
    <dbReference type="NCBI Taxonomy" id="286306"/>
    <lineage>
        <taxon>Eukaryota</taxon>
        <taxon>Metazoa</taxon>
        <taxon>Ecdysozoa</taxon>
        <taxon>Arthropoda</taxon>
        <taxon>Hexapoda</taxon>
        <taxon>Insecta</taxon>
        <taxon>Pterygota</taxon>
        <taxon>Neoptera</taxon>
        <taxon>Endopterygota</taxon>
        <taxon>Hymenoptera</taxon>
        <taxon>Apocrita</taxon>
        <taxon>Aculeata</taxon>
        <taxon>Formicoidea</taxon>
        <taxon>Formicidae</taxon>
        <taxon>Myrmicinae</taxon>
        <taxon>Cardiocondyla</taxon>
    </lineage>
</organism>
<dbReference type="PANTHER" id="PTHR23292">
    <property type="entry name" value="LIPOPOLYSACCHARIDE-INDUCED TUMOR NECROSIS FACTOR-ALPHA FACTOR"/>
    <property type="match status" value="1"/>
</dbReference>
<name>A0AAW2FAM9_9HYME</name>